<dbReference type="SUPFAM" id="SSF88946">
    <property type="entry name" value="Sigma2 domain of RNA polymerase sigma factors"/>
    <property type="match status" value="1"/>
</dbReference>
<protein>
    <submittedName>
        <fullName evidence="2">RNA polymerase factor sigma-70</fullName>
    </submittedName>
</protein>
<dbReference type="InterPro" id="IPR007627">
    <property type="entry name" value="RNA_pol_sigma70_r2"/>
</dbReference>
<feature type="domain" description="RNA polymerase sigma-70 region 2" evidence="1">
    <location>
        <begin position="22"/>
        <end position="69"/>
    </location>
</feature>
<dbReference type="Pfam" id="PF04542">
    <property type="entry name" value="Sigma70_r2"/>
    <property type="match status" value="1"/>
</dbReference>
<proteinExistence type="predicted"/>
<organism evidence="2 3">
    <name type="scientific">Clostridium puniceum</name>
    <dbReference type="NCBI Taxonomy" id="29367"/>
    <lineage>
        <taxon>Bacteria</taxon>
        <taxon>Bacillati</taxon>
        <taxon>Bacillota</taxon>
        <taxon>Clostridia</taxon>
        <taxon>Eubacteriales</taxon>
        <taxon>Clostridiaceae</taxon>
        <taxon>Clostridium</taxon>
    </lineage>
</organism>
<gene>
    <name evidence="2" type="ORF">CLPUN_43430</name>
</gene>
<reference evidence="2 3" key="1">
    <citation type="submission" date="2016-05" db="EMBL/GenBank/DDBJ databases">
        <title>Microbial solvent formation.</title>
        <authorList>
            <person name="Poehlein A."/>
            <person name="Montoya Solano J.D."/>
            <person name="Flitsch S."/>
            <person name="Krabben P."/>
            <person name="Duerre P."/>
            <person name="Daniel R."/>
        </authorList>
    </citation>
    <scope>NUCLEOTIDE SEQUENCE [LARGE SCALE GENOMIC DNA]</scope>
    <source>
        <strain evidence="2 3">DSM 2619</strain>
    </source>
</reference>
<dbReference type="GO" id="GO:0003700">
    <property type="term" value="F:DNA-binding transcription factor activity"/>
    <property type="evidence" value="ECO:0007669"/>
    <property type="project" value="InterPro"/>
</dbReference>
<accession>A0A1S8T7P5</accession>
<dbReference type="InterPro" id="IPR013325">
    <property type="entry name" value="RNA_pol_sigma_r2"/>
</dbReference>
<evidence type="ECO:0000313" key="3">
    <source>
        <dbReference type="Proteomes" id="UP000190890"/>
    </source>
</evidence>
<name>A0A1S8T7P5_9CLOT</name>
<dbReference type="Gene3D" id="1.10.1740.10">
    <property type="match status" value="1"/>
</dbReference>
<dbReference type="EMBL" id="LZZM01000210">
    <property type="protein sequence ID" value="OOM73763.1"/>
    <property type="molecule type" value="Genomic_DNA"/>
</dbReference>
<keyword evidence="3" id="KW-1185">Reference proteome</keyword>
<dbReference type="Proteomes" id="UP000190890">
    <property type="component" value="Unassembled WGS sequence"/>
</dbReference>
<dbReference type="STRING" id="29367.CLPUN_43430"/>
<sequence length="95" mass="11252">MKKENFLKSLRKHNPKALDYVFDNYGNLIFKAAYSVLNNRSLSEECVNDVLFKIWNNIDSFKREDDEFKNSVQNLCEVFYLSISLYAELEIKNTN</sequence>
<dbReference type="RefSeq" id="WP_077849290.1">
    <property type="nucleotide sequence ID" value="NZ_LZZM01000210.1"/>
</dbReference>
<dbReference type="GO" id="GO:0006352">
    <property type="term" value="P:DNA-templated transcription initiation"/>
    <property type="evidence" value="ECO:0007669"/>
    <property type="project" value="InterPro"/>
</dbReference>
<dbReference type="AlphaFoldDB" id="A0A1S8T7P5"/>
<comment type="caution">
    <text evidence="2">The sequence shown here is derived from an EMBL/GenBank/DDBJ whole genome shotgun (WGS) entry which is preliminary data.</text>
</comment>
<dbReference type="OrthoDB" id="2678696at2"/>
<evidence type="ECO:0000259" key="1">
    <source>
        <dbReference type="Pfam" id="PF04542"/>
    </source>
</evidence>
<evidence type="ECO:0000313" key="2">
    <source>
        <dbReference type="EMBL" id="OOM73763.1"/>
    </source>
</evidence>